<dbReference type="RefSeq" id="WP_145197189.1">
    <property type="nucleotide sequence ID" value="NZ_CP036267.1"/>
</dbReference>
<feature type="domain" description="Periplasmic copper-binding protein NosD beta helix" evidence="1">
    <location>
        <begin position="257"/>
        <end position="369"/>
    </location>
</feature>
<dbReference type="EMBL" id="CP036267">
    <property type="protein sequence ID" value="QDT32122.1"/>
    <property type="molecule type" value="Genomic_DNA"/>
</dbReference>
<protein>
    <submittedName>
        <fullName evidence="3">Pectate lyase superfamily protein</fullName>
    </submittedName>
</protein>
<evidence type="ECO:0000313" key="4">
    <source>
        <dbReference type="Proteomes" id="UP000315724"/>
    </source>
</evidence>
<dbReference type="KEGG" id="tpol:Mal48_13640"/>
<dbReference type="Pfam" id="PF12708">
    <property type="entry name" value="Pect-lyase_RHGA_epim"/>
    <property type="match status" value="1"/>
</dbReference>
<dbReference type="SMART" id="SM00710">
    <property type="entry name" value="PbH1"/>
    <property type="match status" value="6"/>
</dbReference>
<dbReference type="InterPro" id="IPR012334">
    <property type="entry name" value="Pectin_lyas_fold"/>
</dbReference>
<evidence type="ECO:0000259" key="2">
    <source>
        <dbReference type="Pfam" id="PF12708"/>
    </source>
</evidence>
<dbReference type="InterPro" id="IPR006626">
    <property type="entry name" value="PbH1"/>
</dbReference>
<name>A0A517QKE7_9PLAN</name>
<evidence type="ECO:0000259" key="1">
    <source>
        <dbReference type="Pfam" id="PF05048"/>
    </source>
</evidence>
<dbReference type="OrthoDB" id="9795222at2"/>
<proteinExistence type="predicted"/>
<dbReference type="Pfam" id="PF05048">
    <property type="entry name" value="NosD"/>
    <property type="match status" value="1"/>
</dbReference>
<dbReference type="Gene3D" id="2.160.20.10">
    <property type="entry name" value="Single-stranded right-handed beta-helix, Pectin lyase-like"/>
    <property type="match status" value="1"/>
</dbReference>
<gene>
    <name evidence="3" type="ORF">Mal48_13640</name>
</gene>
<keyword evidence="4" id="KW-1185">Reference proteome</keyword>
<dbReference type="InterPro" id="IPR024535">
    <property type="entry name" value="RHGA/B-epi-like_pectate_lyase"/>
</dbReference>
<dbReference type="AlphaFoldDB" id="A0A517QKE7"/>
<dbReference type="InterPro" id="IPR007742">
    <property type="entry name" value="NosD_dom"/>
</dbReference>
<evidence type="ECO:0000313" key="3">
    <source>
        <dbReference type="EMBL" id="QDT32122.1"/>
    </source>
</evidence>
<dbReference type="InterPro" id="IPR011050">
    <property type="entry name" value="Pectin_lyase_fold/virulence"/>
</dbReference>
<organism evidence="3 4">
    <name type="scientific">Thalassoglobus polymorphus</name>
    <dbReference type="NCBI Taxonomy" id="2527994"/>
    <lineage>
        <taxon>Bacteria</taxon>
        <taxon>Pseudomonadati</taxon>
        <taxon>Planctomycetota</taxon>
        <taxon>Planctomycetia</taxon>
        <taxon>Planctomycetales</taxon>
        <taxon>Planctomycetaceae</taxon>
        <taxon>Thalassoglobus</taxon>
    </lineage>
</organism>
<sequence>MKSLFPLLLVITTQFSTVEAVEVNIVDHGAIPNDGKDDTLAIRKAFDAVAKANGGTVVVPKGRFLVSRQKSETPILSIPSETTVRGEGNESILKYDSIVNDSNFWRMLGASKSCKNIVIHSLHFDGSNTFPKYEKGKTPEQNHGIFFYCKSGPIENVTVRDCFLENFSGDCVSFSRGCRNFTIRNVTVKNFIRQGIQMGGGVGDGGHLVTECKDLEHTVRPGGTTIHVEHAEGAKDFRIINNHCRKSLLAGGGAEGLVVRDNMIHGRIEGNSIKNGLFENNTLTVGDGKRPLMQFGYANGLTIRGNTIKAADSEATGIYVWGTSRYNPEPSKEITIDNNRLELKGQPIYLNGVRGCKIQNNTIIGSEAKNEVRKSRTECAVDIE</sequence>
<feature type="domain" description="Rhamnogalacturonase A/B/Epimerase-like pectate lyase" evidence="2">
    <location>
        <begin position="23"/>
        <end position="97"/>
    </location>
</feature>
<accession>A0A517QKE7</accession>
<dbReference type="GO" id="GO:0016829">
    <property type="term" value="F:lyase activity"/>
    <property type="evidence" value="ECO:0007669"/>
    <property type="project" value="UniProtKB-KW"/>
</dbReference>
<keyword evidence="3" id="KW-0456">Lyase</keyword>
<dbReference type="Proteomes" id="UP000315724">
    <property type="component" value="Chromosome"/>
</dbReference>
<reference evidence="3 4" key="1">
    <citation type="submission" date="2019-02" db="EMBL/GenBank/DDBJ databases">
        <title>Deep-cultivation of Planctomycetes and their phenomic and genomic characterization uncovers novel biology.</title>
        <authorList>
            <person name="Wiegand S."/>
            <person name="Jogler M."/>
            <person name="Boedeker C."/>
            <person name="Pinto D."/>
            <person name="Vollmers J."/>
            <person name="Rivas-Marin E."/>
            <person name="Kohn T."/>
            <person name="Peeters S.H."/>
            <person name="Heuer A."/>
            <person name="Rast P."/>
            <person name="Oberbeckmann S."/>
            <person name="Bunk B."/>
            <person name="Jeske O."/>
            <person name="Meyerdierks A."/>
            <person name="Storesund J.E."/>
            <person name="Kallscheuer N."/>
            <person name="Luecker S."/>
            <person name="Lage O.M."/>
            <person name="Pohl T."/>
            <person name="Merkel B.J."/>
            <person name="Hornburger P."/>
            <person name="Mueller R.-W."/>
            <person name="Bruemmer F."/>
            <person name="Labrenz M."/>
            <person name="Spormann A.M."/>
            <person name="Op den Camp H."/>
            <person name="Overmann J."/>
            <person name="Amann R."/>
            <person name="Jetten M.S.M."/>
            <person name="Mascher T."/>
            <person name="Medema M.H."/>
            <person name="Devos D.P."/>
            <person name="Kaster A.-K."/>
            <person name="Ovreas L."/>
            <person name="Rohde M."/>
            <person name="Galperin M.Y."/>
            <person name="Jogler C."/>
        </authorList>
    </citation>
    <scope>NUCLEOTIDE SEQUENCE [LARGE SCALE GENOMIC DNA]</scope>
    <source>
        <strain evidence="3 4">Mal48</strain>
    </source>
</reference>
<dbReference type="SUPFAM" id="SSF51126">
    <property type="entry name" value="Pectin lyase-like"/>
    <property type="match status" value="1"/>
</dbReference>